<feature type="compositionally biased region" description="Low complexity" evidence="7">
    <location>
        <begin position="40"/>
        <end position="54"/>
    </location>
</feature>
<feature type="active site" description="Charge relay system" evidence="5">
    <location>
        <position position="398"/>
    </location>
</feature>
<dbReference type="Gene3D" id="2.60.40.2080">
    <property type="match status" value="1"/>
</dbReference>
<gene>
    <name evidence="9" type="ORF">CKO28_25815</name>
</gene>
<evidence type="ECO:0000256" key="3">
    <source>
        <dbReference type="ARBA" id="ARBA00022801"/>
    </source>
</evidence>
<feature type="domain" description="Peptidase S8/S53" evidence="8">
    <location>
        <begin position="176"/>
        <end position="431"/>
    </location>
</feature>
<dbReference type="Proteomes" id="UP001296873">
    <property type="component" value="Unassembled WGS sequence"/>
</dbReference>
<feature type="active site" description="Charge relay system" evidence="5">
    <location>
        <position position="183"/>
    </location>
</feature>
<dbReference type="SUPFAM" id="SSF52743">
    <property type="entry name" value="Subtilisin-like"/>
    <property type="match status" value="1"/>
</dbReference>
<dbReference type="Pfam" id="PF17963">
    <property type="entry name" value="Big_9"/>
    <property type="match status" value="4"/>
</dbReference>
<dbReference type="Pfam" id="PF00082">
    <property type="entry name" value="Peptidase_S8"/>
    <property type="match status" value="1"/>
</dbReference>
<dbReference type="InterPro" id="IPR015500">
    <property type="entry name" value="Peptidase_S8_subtilisin-rel"/>
</dbReference>
<keyword evidence="4 5" id="KW-0720">Serine protease</keyword>
<reference evidence="9 10" key="1">
    <citation type="journal article" date="2020" name="Microorganisms">
        <title>Osmotic Adaptation and Compatible Solute Biosynthesis of Phototrophic Bacteria as Revealed from Genome Analyses.</title>
        <authorList>
            <person name="Imhoff J.F."/>
            <person name="Rahn T."/>
            <person name="Kunzel S."/>
            <person name="Keller A."/>
            <person name="Neulinger S.C."/>
        </authorList>
    </citation>
    <scope>NUCLEOTIDE SEQUENCE [LARGE SCALE GENOMIC DNA]</scope>
    <source>
        <strain evidence="9 10">DSM 9895</strain>
    </source>
</reference>
<evidence type="ECO:0000256" key="1">
    <source>
        <dbReference type="ARBA" id="ARBA00011073"/>
    </source>
</evidence>
<dbReference type="InterPro" id="IPR037221">
    <property type="entry name" value="H-type_lectin_dom_sf"/>
</dbReference>
<dbReference type="Gene3D" id="3.40.50.200">
    <property type="entry name" value="Peptidase S8/S53 domain"/>
    <property type="match status" value="1"/>
</dbReference>
<comment type="similarity">
    <text evidence="1 5 6">Belongs to the peptidase S8 family.</text>
</comment>
<dbReference type="NCBIfam" id="NF012211">
    <property type="entry name" value="tand_rpt_95"/>
    <property type="match status" value="4"/>
</dbReference>
<evidence type="ECO:0000256" key="2">
    <source>
        <dbReference type="ARBA" id="ARBA00022670"/>
    </source>
</evidence>
<dbReference type="PANTHER" id="PTHR43399">
    <property type="entry name" value="SUBTILISIN-RELATED"/>
    <property type="match status" value="1"/>
</dbReference>
<feature type="active site" description="Charge relay system" evidence="5">
    <location>
        <position position="238"/>
    </location>
</feature>
<keyword evidence="3 5" id="KW-0378">Hydrolase</keyword>
<dbReference type="PRINTS" id="PR00723">
    <property type="entry name" value="SUBTILISIN"/>
</dbReference>
<evidence type="ECO:0000256" key="5">
    <source>
        <dbReference type="PROSITE-ProRule" id="PRU01240"/>
    </source>
</evidence>
<dbReference type="InterPro" id="IPR000209">
    <property type="entry name" value="Peptidase_S8/S53_dom"/>
</dbReference>
<dbReference type="EMBL" id="NRRL01000186">
    <property type="protein sequence ID" value="MBK1671422.1"/>
    <property type="molecule type" value="Genomic_DNA"/>
</dbReference>
<name>A0ABS1DNC6_9PROT</name>
<comment type="caution">
    <text evidence="9">The sequence shown here is derived from an EMBL/GenBank/DDBJ whole genome shotgun (WGS) entry which is preliminary data.</text>
</comment>
<sequence length="1407" mass="147515">MDVANHDAASPAGNQADVELALSKVRAEDDPAGPVVSADTAEAPAATPPQQQEPSTKGGTSKPETPGEEGASGYQEIIVRTTIDAPQDLHETFDAVVGDRAPELGVELWSVPDRMVDDLLSGLHPHVYYAERNGKVQLETTVASNDPRLDDQWALDNANDRDIDWNDAQRFTTDARVTVGVIDTGIDYTHPDLDDNMWINPGEIAGNGIDDDSNGFVDDVYGWDFRNGDNDPFDDHSHGTHVAGTIGAETDNGTGVAGVSTSANLMALKAMSSDGYGSYYDVARALNYAVDMGAEVSNISWGGGYDSTTLRNAIKDAGKVGHMVVAAAGNNGRDTDSDPFYPASYADDNVISVAATNSVDGKPSWSNYGATSVDLGAPGASILSTMPGGGYGNKSGTSMASPHVAGAVAQVWAQDPSQSYQEVKQLILDNVNLVSSMDGRTVSGGRLNLAQALEAVPTSVDAVDDQVAATEDTSIEISVLSNDSDAEGDGLDITDVVQPDNGSVSIIDNGRFDGSDTIRFTPDTDFFGTATFSYRASDGTGDSDAATVTVNVENANDAPLANGDTAFLAPDTSIEVRVLSNDEDVDGDGLDIASVTQPTNGTVTINDNGAHDGTDTLTYAPVAGYTGGDSFSYTVTDPSGASSTASVDITVDDSAQTIAQLGRITDLTHEAQTIQLDHSFANPVVFALTPSYNGGNYSTVRVTDVQSTSFSARIQEAAYEDDLHTPEDVSFLVMEAGSWQLGDGTRLEVGKQTSDNLTGNGFETVTFSSAFDAAPAVFSQVQTTNDTSFVQTRQQGADSQGFSLAMEHEEARASTAHASEQVGWFAIDQGTGSWDGQAFQAGSTANAVTDASYSLSFDGSLSFDRAPQFFASMDSFDGPDAAHIRYSNLGTGAAEFAVYEDQSADSETGHTDESVSFLALQGSGTLTGAAWGGADTTITATDDTTTTDEDTAVELSVLANDTGENLDIASVTQPTNGTVTINDKGVNDGTDTLTYTPNANYTGKDSFTYTITDDSGTTSEGSVTVDVAAVNDAPTATPDSASTRIDTAVEIGVLSNDEDVDGDGLDIASVTQPTNGTVKINDNGAHDGTDTLNYAPAAGYTGSDSFTYTITDPSGASSTASVDLTVDDSAQTIAQLGRITDLTHEAQTIQLDHSFTNPVVFALTPSYNGGDYSTVRITDVQGDSFSARVQEATYEDDRHTTEDVSFLVMEEGSWQLGDGTRLEVGKQTSDNLTGNGFDTVTFSSAFDAAPAVFSQVQTTTDTSFVQTRQQGADSQGFSLALEHEEARASTAHASEQVGWFAIDQGTGSWDGQAFQAGSTANAVTDASYSLNFDGSISFDQAPQFFAQLASFDGPDAAHVRYDNLGTGETEIRVAEDQSFDWETSHTDEIVDFLGIVGHGTLDGFEYT</sequence>
<proteinExistence type="inferred from homology"/>
<dbReference type="PROSITE" id="PS00137">
    <property type="entry name" value="SUBTILASE_HIS"/>
    <property type="match status" value="1"/>
</dbReference>
<dbReference type="InterPro" id="IPR023828">
    <property type="entry name" value="Peptidase_S8_Ser-AS"/>
</dbReference>
<keyword evidence="2 5" id="KW-0645">Protease</keyword>
<evidence type="ECO:0000256" key="7">
    <source>
        <dbReference type="SAM" id="MobiDB-lite"/>
    </source>
</evidence>
<evidence type="ECO:0000256" key="4">
    <source>
        <dbReference type="ARBA" id="ARBA00022825"/>
    </source>
</evidence>
<dbReference type="PANTHER" id="PTHR43399:SF4">
    <property type="entry name" value="CELL WALL-ASSOCIATED PROTEASE"/>
    <property type="match status" value="1"/>
</dbReference>
<dbReference type="InterPro" id="IPR034204">
    <property type="entry name" value="PfSUB1-like_cat_dom"/>
</dbReference>
<dbReference type="PROSITE" id="PS51892">
    <property type="entry name" value="SUBTILASE"/>
    <property type="match status" value="1"/>
</dbReference>
<dbReference type="CDD" id="cd07473">
    <property type="entry name" value="Peptidases_S8_Subtilisin_like"/>
    <property type="match status" value="1"/>
</dbReference>
<evidence type="ECO:0000313" key="10">
    <source>
        <dbReference type="Proteomes" id="UP001296873"/>
    </source>
</evidence>
<accession>A0ABS1DNC6</accession>
<dbReference type="InterPro" id="IPR023827">
    <property type="entry name" value="Peptidase_S8_Asp-AS"/>
</dbReference>
<evidence type="ECO:0000259" key="8">
    <source>
        <dbReference type="Pfam" id="PF00082"/>
    </source>
</evidence>
<protein>
    <recommendedName>
        <fullName evidence="8">Peptidase S8/S53 domain-containing protein</fullName>
    </recommendedName>
</protein>
<dbReference type="PROSITE" id="PS00136">
    <property type="entry name" value="SUBTILASE_ASP"/>
    <property type="match status" value="1"/>
</dbReference>
<dbReference type="InterPro" id="IPR051048">
    <property type="entry name" value="Peptidase_S8/S53_subtilisin"/>
</dbReference>
<evidence type="ECO:0000313" key="9">
    <source>
        <dbReference type="EMBL" id="MBK1671422.1"/>
    </source>
</evidence>
<dbReference type="InterPro" id="IPR022398">
    <property type="entry name" value="Peptidase_S8_His-AS"/>
</dbReference>
<feature type="region of interest" description="Disordered" evidence="7">
    <location>
        <begin position="1"/>
        <end position="72"/>
    </location>
</feature>
<organism evidence="9 10">
    <name type="scientific">Rhodovibrio sodomensis</name>
    <dbReference type="NCBI Taxonomy" id="1088"/>
    <lineage>
        <taxon>Bacteria</taxon>
        <taxon>Pseudomonadati</taxon>
        <taxon>Pseudomonadota</taxon>
        <taxon>Alphaproteobacteria</taxon>
        <taxon>Rhodospirillales</taxon>
        <taxon>Rhodovibrionaceae</taxon>
        <taxon>Rhodovibrio</taxon>
    </lineage>
</organism>
<evidence type="ECO:0000256" key="6">
    <source>
        <dbReference type="RuleBase" id="RU003355"/>
    </source>
</evidence>
<dbReference type="Gene3D" id="2.60.40.3440">
    <property type="match status" value="3"/>
</dbReference>
<dbReference type="PROSITE" id="PS00138">
    <property type="entry name" value="SUBTILASE_SER"/>
    <property type="match status" value="1"/>
</dbReference>
<dbReference type="InterPro" id="IPR036852">
    <property type="entry name" value="Peptidase_S8/S53_dom_sf"/>
</dbReference>
<keyword evidence="10" id="KW-1185">Reference proteome</keyword>